<evidence type="ECO:0000313" key="2">
    <source>
        <dbReference type="EMBL" id="MPN24337.1"/>
    </source>
</evidence>
<protein>
    <submittedName>
        <fullName evidence="2">Uncharacterized protein</fullName>
    </submittedName>
</protein>
<evidence type="ECO:0000256" key="1">
    <source>
        <dbReference type="SAM" id="MobiDB-lite"/>
    </source>
</evidence>
<reference evidence="2" key="1">
    <citation type="submission" date="2019-08" db="EMBL/GenBank/DDBJ databases">
        <authorList>
            <person name="Kucharzyk K."/>
            <person name="Murdoch R.W."/>
            <person name="Higgins S."/>
            <person name="Loffler F."/>
        </authorList>
    </citation>
    <scope>NUCLEOTIDE SEQUENCE</scope>
</reference>
<comment type="caution">
    <text evidence="2">The sequence shown here is derived from an EMBL/GenBank/DDBJ whole genome shotgun (WGS) entry which is preliminary data.</text>
</comment>
<organism evidence="2">
    <name type="scientific">bioreactor metagenome</name>
    <dbReference type="NCBI Taxonomy" id="1076179"/>
    <lineage>
        <taxon>unclassified sequences</taxon>
        <taxon>metagenomes</taxon>
        <taxon>ecological metagenomes</taxon>
    </lineage>
</organism>
<feature type="compositionally biased region" description="Basic and acidic residues" evidence="1">
    <location>
        <begin position="24"/>
        <end position="36"/>
    </location>
</feature>
<feature type="region of interest" description="Disordered" evidence="1">
    <location>
        <begin position="1"/>
        <end position="36"/>
    </location>
</feature>
<gene>
    <name evidence="2" type="ORF">SDC9_171734</name>
</gene>
<dbReference type="EMBL" id="VSSQ01073158">
    <property type="protein sequence ID" value="MPN24337.1"/>
    <property type="molecule type" value="Genomic_DNA"/>
</dbReference>
<name>A0A645GBQ5_9ZZZZ</name>
<dbReference type="AlphaFoldDB" id="A0A645GBQ5"/>
<accession>A0A645GBQ5</accession>
<sequence>MKYGGKQLSGNFIHVGDHQQQTLRGRERRGQSARDQRAVHRARRAAFRLHLRDTHLLPEQVLASRGSPFVGDFGHRRRRSDGIYRRNVAECICDVRRGGIAINGHGFWHGYSPPALIVIILR</sequence>
<proteinExistence type="predicted"/>